<dbReference type="OrthoDB" id="5565075at2759"/>
<dbReference type="PROSITE" id="PS50240">
    <property type="entry name" value="TRYPSIN_DOM"/>
    <property type="match status" value="1"/>
</dbReference>
<organism evidence="5 6">
    <name type="scientific">Drosophila albomicans</name>
    <name type="common">Fruit fly</name>
    <dbReference type="NCBI Taxonomy" id="7291"/>
    <lineage>
        <taxon>Eukaryota</taxon>
        <taxon>Metazoa</taxon>
        <taxon>Ecdysozoa</taxon>
        <taxon>Arthropoda</taxon>
        <taxon>Hexapoda</taxon>
        <taxon>Insecta</taxon>
        <taxon>Pterygota</taxon>
        <taxon>Neoptera</taxon>
        <taxon>Endopterygota</taxon>
        <taxon>Diptera</taxon>
        <taxon>Brachycera</taxon>
        <taxon>Muscomorpha</taxon>
        <taxon>Ephydroidea</taxon>
        <taxon>Drosophilidae</taxon>
        <taxon>Drosophila</taxon>
    </lineage>
</organism>
<evidence type="ECO:0000259" key="4">
    <source>
        <dbReference type="PROSITE" id="PS50240"/>
    </source>
</evidence>
<dbReference type="InterPro" id="IPR051487">
    <property type="entry name" value="Ser/Thr_Proteases_Immune/Dev"/>
</dbReference>
<dbReference type="PANTHER" id="PTHR24256">
    <property type="entry name" value="TRYPTASE-RELATED"/>
    <property type="match status" value="1"/>
</dbReference>
<evidence type="ECO:0000256" key="2">
    <source>
        <dbReference type="ARBA" id="ARBA00024195"/>
    </source>
</evidence>
<keyword evidence="1" id="KW-1015">Disulfide bond</keyword>
<dbReference type="Gene3D" id="2.40.10.10">
    <property type="entry name" value="Trypsin-like serine proteases"/>
    <property type="match status" value="1"/>
</dbReference>
<dbReference type="RefSeq" id="XP_034110717.2">
    <property type="nucleotide sequence ID" value="XM_034254826.2"/>
</dbReference>
<keyword evidence="5" id="KW-1185">Reference proteome</keyword>
<dbReference type="GO" id="GO:0006508">
    <property type="term" value="P:proteolysis"/>
    <property type="evidence" value="ECO:0007669"/>
    <property type="project" value="InterPro"/>
</dbReference>
<feature type="chain" id="PRO_5039413353" evidence="3">
    <location>
        <begin position="17"/>
        <end position="265"/>
    </location>
</feature>
<sequence>MKALVVFALALVYVSASVHEDQPDIYHYNELQDISNVEIINGHNASLGKFPYQVRLFIKTSKKCIGCSGSLINHNWVLTAAHCTNGSNSVEVLLGGIENSDFRAKFLIKPKYIIIHEDWDDQFNDISLIRIPYIKYSRYIKPVNLPKIQQNYKTYVGFKAIATGWGRTSNASNSSLEILQYGTVNIVNNKKCSNSFYFLTSSQMCTFDSKISLCLGDSGGPLVILPSKVQVGIASFVSKGCSNPNGFTRVTSFLKWIKRHTGLPL</sequence>
<keyword evidence="3" id="KW-0732">Signal</keyword>
<dbReference type="InterPro" id="IPR001254">
    <property type="entry name" value="Trypsin_dom"/>
</dbReference>
<protein>
    <submittedName>
        <fullName evidence="6">Collagenase-like</fullName>
    </submittedName>
</protein>
<evidence type="ECO:0000256" key="3">
    <source>
        <dbReference type="SAM" id="SignalP"/>
    </source>
</evidence>
<comment type="similarity">
    <text evidence="2">Belongs to the peptidase S1 family. CLIP subfamily.</text>
</comment>
<dbReference type="SMART" id="SM00020">
    <property type="entry name" value="Tryp_SPc"/>
    <property type="match status" value="1"/>
</dbReference>
<dbReference type="InterPro" id="IPR043504">
    <property type="entry name" value="Peptidase_S1_PA_chymotrypsin"/>
</dbReference>
<proteinExistence type="inferred from homology"/>
<dbReference type="PRINTS" id="PR00722">
    <property type="entry name" value="CHYMOTRYPSIN"/>
</dbReference>
<accession>A0A6P8Z0Y6</accession>
<reference evidence="6" key="1">
    <citation type="submission" date="2025-08" db="UniProtKB">
        <authorList>
            <consortium name="RefSeq"/>
        </authorList>
    </citation>
    <scope>IDENTIFICATION</scope>
    <source>
        <strain evidence="6">15112-1751.03</strain>
        <tissue evidence="6">Whole Adult</tissue>
    </source>
</reference>
<dbReference type="Proteomes" id="UP000515160">
    <property type="component" value="Chromosome 3"/>
</dbReference>
<dbReference type="Pfam" id="PF00089">
    <property type="entry name" value="Trypsin"/>
    <property type="match status" value="1"/>
</dbReference>
<dbReference type="CDD" id="cd00190">
    <property type="entry name" value="Tryp_SPc"/>
    <property type="match status" value="1"/>
</dbReference>
<evidence type="ECO:0000313" key="6">
    <source>
        <dbReference type="RefSeq" id="XP_034110717.2"/>
    </source>
</evidence>
<evidence type="ECO:0000313" key="5">
    <source>
        <dbReference type="Proteomes" id="UP000515160"/>
    </source>
</evidence>
<dbReference type="SUPFAM" id="SSF50494">
    <property type="entry name" value="Trypsin-like serine proteases"/>
    <property type="match status" value="1"/>
</dbReference>
<dbReference type="GO" id="GO:0004252">
    <property type="term" value="F:serine-type endopeptidase activity"/>
    <property type="evidence" value="ECO:0007669"/>
    <property type="project" value="InterPro"/>
</dbReference>
<dbReference type="InterPro" id="IPR018114">
    <property type="entry name" value="TRYPSIN_HIS"/>
</dbReference>
<dbReference type="PROSITE" id="PS00134">
    <property type="entry name" value="TRYPSIN_HIS"/>
    <property type="match status" value="1"/>
</dbReference>
<dbReference type="AlphaFoldDB" id="A0A6P8Z0Y6"/>
<name>A0A6P8Z0Y6_DROAB</name>
<evidence type="ECO:0000256" key="1">
    <source>
        <dbReference type="ARBA" id="ARBA00023157"/>
    </source>
</evidence>
<feature type="signal peptide" evidence="3">
    <location>
        <begin position="1"/>
        <end position="16"/>
    </location>
</feature>
<dbReference type="GeneID" id="117572175"/>
<dbReference type="InterPro" id="IPR001314">
    <property type="entry name" value="Peptidase_S1A"/>
</dbReference>
<feature type="domain" description="Peptidase S1" evidence="4">
    <location>
        <begin position="39"/>
        <end position="262"/>
    </location>
</feature>
<gene>
    <name evidence="6" type="primary">LOC117572175</name>
</gene>
<dbReference type="InterPro" id="IPR009003">
    <property type="entry name" value="Peptidase_S1_PA"/>
</dbReference>